<feature type="region of interest" description="Disordered" evidence="12">
    <location>
        <begin position="708"/>
        <end position="820"/>
    </location>
</feature>
<dbReference type="PANTHER" id="PTHR11690:SF248">
    <property type="entry name" value="PICKPOCKET 17, ISOFORM A"/>
    <property type="match status" value="1"/>
</dbReference>
<evidence type="ECO:0000256" key="8">
    <source>
        <dbReference type="ARBA" id="ARBA00023136"/>
    </source>
</evidence>
<keyword evidence="9 11" id="KW-0739">Sodium transport</keyword>
<feature type="compositionally biased region" description="Low complexity" evidence="12">
    <location>
        <begin position="257"/>
        <end position="272"/>
    </location>
</feature>
<dbReference type="AlphaFoldDB" id="A0A1I8IA72"/>
<keyword evidence="2 11" id="KW-0813">Transport</keyword>
<dbReference type="WBParaSite" id="maker-uti_cns_0010860-snap-gene-0.4-mRNA-1">
    <property type="protein sequence ID" value="maker-uti_cns_0010860-snap-gene-0.4-mRNA-1"/>
    <property type="gene ID" value="maker-uti_cns_0010860-snap-gene-0.4"/>
</dbReference>
<keyword evidence="10 11" id="KW-0407">Ion channel</keyword>
<evidence type="ECO:0000256" key="11">
    <source>
        <dbReference type="RuleBase" id="RU000679"/>
    </source>
</evidence>
<dbReference type="PRINTS" id="PR01078">
    <property type="entry name" value="AMINACHANNEL"/>
</dbReference>
<reference evidence="15" key="1">
    <citation type="submission" date="2016-11" db="UniProtKB">
        <authorList>
            <consortium name="WormBaseParasite"/>
        </authorList>
    </citation>
    <scope>IDENTIFICATION</scope>
</reference>
<comment type="subcellular location">
    <subcellularLocation>
        <location evidence="1">Membrane</location>
        <topology evidence="1">Multi-pass membrane protein</topology>
    </subcellularLocation>
</comment>
<feature type="region of interest" description="Disordered" evidence="12">
    <location>
        <begin position="516"/>
        <end position="558"/>
    </location>
</feature>
<feature type="region of interest" description="Disordered" evidence="12">
    <location>
        <begin position="242"/>
        <end position="278"/>
    </location>
</feature>
<protein>
    <submittedName>
        <fullName evidence="15">Amiloride-sensitive sodium channel</fullName>
    </submittedName>
</protein>
<feature type="transmembrane region" description="Helical" evidence="13">
    <location>
        <begin position="840"/>
        <end position="860"/>
    </location>
</feature>
<accession>A0A1I8IA72</accession>
<feature type="compositionally biased region" description="Low complexity" evidence="12">
    <location>
        <begin position="718"/>
        <end position="758"/>
    </location>
</feature>
<keyword evidence="8 13" id="KW-0472">Membrane</keyword>
<name>A0A1I8IA72_9PLAT</name>
<dbReference type="Pfam" id="PF00858">
    <property type="entry name" value="ASC"/>
    <property type="match status" value="1"/>
</dbReference>
<dbReference type="Proteomes" id="UP000095280">
    <property type="component" value="Unplaced"/>
</dbReference>
<evidence type="ECO:0000256" key="5">
    <source>
        <dbReference type="ARBA" id="ARBA00022989"/>
    </source>
</evidence>
<evidence type="ECO:0000256" key="10">
    <source>
        <dbReference type="ARBA" id="ARBA00023303"/>
    </source>
</evidence>
<dbReference type="PANTHER" id="PTHR11690">
    <property type="entry name" value="AMILORIDE-SENSITIVE SODIUM CHANNEL-RELATED"/>
    <property type="match status" value="1"/>
</dbReference>
<keyword evidence="5 13" id="KW-1133">Transmembrane helix</keyword>
<feature type="compositionally biased region" description="Polar residues" evidence="12">
    <location>
        <begin position="522"/>
        <end position="534"/>
    </location>
</feature>
<evidence type="ECO:0000256" key="2">
    <source>
        <dbReference type="ARBA" id="ARBA00022448"/>
    </source>
</evidence>
<evidence type="ECO:0000256" key="1">
    <source>
        <dbReference type="ARBA" id="ARBA00004141"/>
    </source>
</evidence>
<evidence type="ECO:0000256" key="12">
    <source>
        <dbReference type="SAM" id="MobiDB-lite"/>
    </source>
</evidence>
<keyword evidence="14" id="KW-1185">Reference proteome</keyword>
<keyword evidence="6" id="KW-0915">Sodium</keyword>
<dbReference type="InterPro" id="IPR001873">
    <property type="entry name" value="ENaC"/>
</dbReference>
<sequence>YDVVQLPVHTIRPDAAFPSVTICNQNPISLRGHRLLRQRGWPGPRDFFRLAWKRRTQMHPSNGGNLSKSDAGNLRNYISGLLSFNAYFANLPKGSDPHELGHSKEDLIRSCYLLVQSSTSGKEPPVNSPRCDHLGWWRQVYDQNRLNCYTYMADRQHENDAVVEMELRLFLGHELNFDCSDCVLMDVSSQTRGATVVLHPNGTYPDVQRDGFTVYPGTLTEVTFATLNWTRLGPPYGNCDPNPPSYLNIANTEGTDSSSAQNSNQNQQQQQQRQEHRNHQKLFAYTSRACHKLSLLSRIQSDCNCSFAFLLPHAPISSVQPTVCESLDADNTINFSSSGLLRAINRTRCGMLGAFANFDSGCREPCSHFSYQIATTQSQWPRESMLANIFKYELANDKDLDLNSNSSAELSSQEWQLAEMYEQVRQLIPNSTANASSLLKQLGLISDSFVTLKVTRKDFSVTQIAEKPVQTLASTFSQVGGLLSMWIGLTFVWLVELLDLGLQLLQLLCRRLSTDGHRKSSSTESKSVRQSRLSPGQLDSADNGTAPSTFPGRAGNLTKATTTTNSALTALAAANLSQQNLFSGHGAHNLEYAVDVNRLGLPDAPVHDAGANGSRLRYVTLGSTKLNETVTVCYWKKKTRPADASSAASVAVARPREPTGRPRQQRQFSKNCPSLVPIPVAAQEQRPALVASEPPAQTLRHLHRLNQAASTHMRRLSEPAPTFPSSTSSSTSSSSSPASSSHMSQRTMTLTTTASLTSVGPFEGGNWRSRSSGGSRRRGRRSASASGSWRVAAGRSRSRRSATSRRLRRRARGQHPDPVKRDPTAVVVVELDVHQLPTGLGLLFIVVNFFGFIIGFRIVVALMRTDGARVQGGQARRPIGADSAAGWQLRHLAWHSSSSLVKYWCRLLGDPFKDTRYTSGGCTSFSTPEYHRPPAKASMCTEDANGLKASPPSLPLLPAEAEAATTASLRCLDLLAWLCRPRLEDFSRLRLCCIRRHRASICATSCSQSLASGMSLDPALKSTRLTGLVSYLQPRLSTELTAMSAASRHCCWSSSNCSRSTCCSKPATAHRMSHWRWPLLADFASTTIADVDEVAASIDDEAEAAESPLNLSVSRSGSIQMMLHRLSLLPWKQASRPACLHVGAVHSQNAVTDPDAISFAEHDATARVLAITIFNLI</sequence>
<dbReference type="GO" id="GO:0005886">
    <property type="term" value="C:plasma membrane"/>
    <property type="evidence" value="ECO:0007669"/>
    <property type="project" value="TreeGrafter"/>
</dbReference>
<comment type="similarity">
    <text evidence="11">Belongs to the amiloride-sensitive sodium channel (TC 1.A.6) family.</text>
</comment>
<evidence type="ECO:0000256" key="7">
    <source>
        <dbReference type="ARBA" id="ARBA00023065"/>
    </source>
</evidence>
<keyword evidence="3 11" id="KW-0894">Sodium channel</keyword>
<evidence type="ECO:0000256" key="9">
    <source>
        <dbReference type="ARBA" id="ARBA00023201"/>
    </source>
</evidence>
<dbReference type="GO" id="GO:0015280">
    <property type="term" value="F:ligand-gated sodium channel activity"/>
    <property type="evidence" value="ECO:0007669"/>
    <property type="project" value="TreeGrafter"/>
</dbReference>
<proteinExistence type="inferred from homology"/>
<keyword evidence="4 11" id="KW-0812">Transmembrane</keyword>
<evidence type="ECO:0000256" key="3">
    <source>
        <dbReference type="ARBA" id="ARBA00022461"/>
    </source>
</evidence>
<evidence type="ECO:0000313" key="14">
    <source>
        <dbReference type="Proteomes" id="UP000095280"/>
    </source>
</evidence>
<evidence type="ECO:0000256" key="6">
    <source>
        <dbReference type="ARBA" id="ARBA00023053"/>
    </source>
</evidence>
<evidence type="ECO:0000256" key="13">
    <source>
        <dbReference type="SAM" id="Phobius"/>
    </source>
</evidence>
<dbReference type="Gene3D" id="2.60.470.10">
    <property type="entry name" value="Acid-sensing ion channels like domains"/>
    <property type="match status" value="1"/>
</dbReference>
<feature type="compositionally biased region" description="Low complexity" evidence="12">
    <location>
        <begin position="782"/>
        <end position="795"/>
    </location>
</feature>
<evidence type="ECO:0000256" key="4">
    <source>
        <dbReference type="ARBA" id="ARBA00022692"/>
    </source>
</evidence>
<feature type="region of interest" description="Disordered" evidence="12">
    <location>
        <begin position="645"/>
        <end position="672"/>
    </location>
</feature>
<feature type="compositionally biased region" description="Basic residues" evidence="12">
    <location>
        <begin position="796"/>
        <end position="813"/>
    </location>
</feature>
<dbReference type="Gene3D" id="1.10.287.770">
    <property type="entry name" value="YojJ-like"/>
    <property type="match status" value="1"/>
</dbReference>
<keyword evidence="7 11" id="KW-0406">Ion transport</keyword>
<evidence type="ECO:0000313" key="15">
    <source>
        <dbReference type="WBParaSite" id="maker-uti_cns_0010860-snap-gene-0.4-mRNA-1"/>
    </source>
</evidence>
<organism evidence="14 15">
    <name type="scientific">Macrostomum lignano</name>
    <dbReference type="NCBI Taxonomy" id="282301"/>
    <lineage>
        <taxon>Eukaryota</taxon>
        <taxon>Metazoa</taxon>
        <taxon>Spiralia</taxon>
        <taxon>Lophotrochozoa</taxon>
        <taxon>Platyhelminthes</taxon>
        <taxon>Rhabditophora</taxon>
        <taxon>Macrostomorpha</taxon>
        <taxon>Macrostomida</taxon>
        <taxon>Macrostomidae</taxon>
        <taxon>Macrostomum</taxon>
    </lineage>
</organism>